<comment type="caution">
    <text evidence="2">The sequence shown here is derived from an EMBL/GenBank/DDBJ whole genome shotgun (WGS) entry which is preliminary data.</text>
</comment>
<evidence type="ECO:0008006" key="4">
    <source>
        <dbReference type="Google" id="ProtNLM"/>
    </source>
</evidence>
<proteinExistence type="predicted"/>
<dbReference type="EMBL" id="CADEPM010000001">
    <property type="protein sequence ID" value="CAB3399066.1"/>
    <property type="molecule type" value="Genomic_DNA"/>
</dbReference>
<name>A0A8S1EGJ2_9PELO</name>
<keyword evidence="3" id="KW-1185">Reference proteome</keyword>
<feature type="signal peptide" evidence="1">
    <location>
        <begin position="1"/>
        <end position="17"/>
    </location>
</feature>
<dbReference type="OrthoDB" id="5842553at2759"/>
<dbReference type="Proteomes" id="UP000494206">
    <property type="component" value="Unassembled WGS sequence"/>
</dbReference>
<reference evidence="2 3" key="1">
    <citation type="submission" date="2020-04" db="EMBL/GenBank/DDBJ databases">
        <authorList>
            <person name="Laetsch R D."/>
            <person name="Stevens L."/>
            <person name="Kumar S."/>
            <person name="Blaxter L. M."/>
        </authorList>
    </citation>
    <scope>NUCLEOTIDE SEQUENCE [LARGE SCALE GENOMIC DNA]</scope>
</reference>
<dbReference type="AlphaFoldDB" id="A0A8S1EGJ2"/>
<accession>A0A8S1EGJ2</accession>
<evidence type="ECO:0000313" key="3">
    <source>
        <dbReference type="Proteomes" id="UP000494206"/>
    </source>
</evidence>
<protein>
    <recommendedName>
        <fullName evidence="4">UPAR/Ly6 domain-containing protein</fullName>
    </recommendedName>
</protein>
<feature type="chain" id="PRO_5035727896" description="UPAR/Ly6 domain-containing protein" evidence="1">
    <location>
        <begin position="18"/>
        <end position="125"/>
    </location>
</feature>
<gene>
    <name evidence="2" type="ORF">CBOVIS_LOCUS2257</name>
</gene>
<organism evidence="2 3">
    <name type="scientific">Caenorhabditis bovis</name>
    <dbReference type="NCBI Taxonomy" id="2654633"/>
    <lineage>
        <taxon>Eukaryota</taxon>
        <taxon>Metazoa</taxon>
        <taxon>Ecdysozoa</taxon>
        <taxon>Nematoda</taxon>
        <taxon>Chromadorea</taxon>
        <taxon>Rhabditida</taxon>
        <taxon>Rhabditina</taxon>
        <taxon>Rhabditomorpha</taxon>
        <taxon>Rhabditoidea</taxon>
        <taxon>Rhabditidae</taxon>
        <taxon>Peloderinae</taxon>
        <taxon>Caenorhabditis</taxon>
    </lineage>
</organism>
<sequence length="125" mass="13092">MFKILATIACVFAVGEALRCHIVSGGNLSIVDNSQPQECGIGSLTCVKIVDLTRGTYSKQCQSVNCTMNGVPNSAANCQNTSTLGLSSMMCCCYGDGCNSAEHTSIVNTIVGSLFAFATARSIFF</sequence>
<evidence type="ECO:0000313" key="2">
    <source>
        <dbReference type="EMBL" id="CAB3399066.1"/>
    </source>
</evidence>
<evidence type="ECO:0000256" key="1">
    <source>
        <dbReference type="SAM" id="SignalP"/>
    </source>
</evidence>
<keyword evidence="1" id="KW-0732">Signal</keyword>